<keyword evidence="1" id="KW-1133">Transmembrane helix</keyword>
<protein>
    <recommendedName>
        <fullName evidence="4">Phage shock protein C (PspC) family protein</fullName>
    </recommendedName>
</protein>
<gene>
    <name evidence="2" type="ORF">SAMN06295879_2921</name>
</gene>
<dbReference type="RefSeq" id="WP_176141311.1">
    <property type="nucleotide sequence ID" value="NZ_FUYG01000008.1"/>
</dbReference>
<dbReference type="EMBL" id="FUYG01000008">
    <property type="protein sequence ID" value="SKB00051.1"/>
    <property type="molecule type" value="Genomic_DNA"/>
</dbReference>
<proteinExistence type="predicted"/>
<evidence type="ECO:0000313" key="3">
    <source>
        <dbReference type="Proteomes" id="UP000189735"/>
    </source>
</evidence>
<sequence length="53" mass="5952">MYAALWRVLPGPVWVRVILLLILAAAVVYALAAWVFPWIDAMITPTQEVTVDQ</sequence>
<accession>A0A1T4YFG5</accession>
<dbReference type="AlphaFoldDB" id="A0A1T4YFG5"/>
<name>A0A1T4YFG5_9MICO</name>
<evidence type="ECO:0000313" key="2">
    <source>
        <dbReference type="EMBL" id="SKB00051.1"/>
    </source>
</evidence>
<dbReference type="Proteomes" id="UP000189735">
    <property type="component" value="Unassembled WGS sequence"/>
</dbReference>
<feature type="transmembrane region" description="Helical" evidence="1">
    <location>
        <begin position="13"/>
        <end position="36"/>
    </location>
</feature>
<organism evidence="2 3">
    <name type="scientific">Agreia bicolorata</name>
    <dbReference type="NCBI Taxonomy" id="110935"/>
    <lineage>
        <taxon>Bacteria</taxon>
        <taxon>Bacillati</taxon>
        <taxon>Actinomycetota</taxon>
        <taxon>Actinomycetes</taxon>
        <taxon>Micrococcales</taxon>
        <taxon>Microbacteriaceae</taxon>
        <taxon>Agreia</taxon>
    </lineage>
</organism>
<evidence type="ECO:0008006" key="4">
    <source>
        <dbReference type="Google" id="ProtNLM"/>
    </source>
</evidence>
<reference evidence="3" key="1">
    <citation type="submission" date="2017-02" db="EMBL/GenBank/DDBJ databases">
        <authorList>
            <person name="Varghese N."/>
            <person name="Submissions S."/>
        </authorList>
    </citation>
    <scope>NUCLEOTIDE SEQUENCE [LARGE SCALE GENOMIC DNA]</scope>
    <source>
        <strain evidence="3">VKM Ac-2052</strain>
    </source>
</reference>
<keyword evidence="1" id="KW-0472">Membrane</keyword>
<evidence type="ECO:0000256" key="1">
    <source>
        <dbReference type="SAM" id="Phobius"/>
    </source>
</evidence>
<keyword evidence="1" id="KW-0812">Transmembrane</keyword>